<feature type="domain" description="ShKT" evidence="16">
    <location>
        <begin position="305"/>
        <end position="339"/>
    </location>
</feature>
<feature type="active site" evidence="12">
    <location>
        <position position="192"/>
    </location>
</feature>
<dbReference type="InterPro" id="IPR024079">
    <property type="entry name" value="MetalloPept_cat_dom_sf"/>
</dbReference>
<dbReference type="InterPro" id="IPR034035">
    <property type="entry name" value="Astacin-like_dom"/>
</dbReference>
<dbReference type="SMART" id="SM00254">
    <property type="entry name" value="ShKT"/>
    <property type="match status" value="1"/>
</dbReference>
<dbReference type="InterPro" id="IPR000421">
    <property type="entry name" value="FA58C"/>
</dbReference>
<evidence type="ECO:0000313" key="19">
    <source>
        <dbReference type="Proteomes" id="UP001497623"/>
    </source>
</evidence>
<dbReference type="SMART" id="SM00494">
    <property type="entry name" value="ChtBD2"/>
    <property type="match status" value="1"/>
</dbReference>
<protein>
    <recommendedName>
        <fullName evidence="13">Metalloendopeptidase</fullName>
        <ecNumber evidence="13">3.4.24.-</ecNumber>
    </recommendedName>
</protein>
<dbReference type="InterPro" id="IPR003582">
    <property type="entry name" value="ShKT_dom"/>
</dbReference>
<dbReference type="GO" id="GO:0005576">
    <property type="term" value="C:extracellular region"/>
    <property type="evidence" value="ECO:0007669"/>
    <property type="project" value="InterPro"/>
</dbReference>
<keyword evidence="4 13" id="KW-0732">Signal</keyword>
<evidence type="ECO:0000256" key="11">
    <source>
        <dbReference type="PROSITE-ProRule" id="PRU01005"/>
    </source>
</evidence>
<evidence type="ECO:0000256" key="10">
    <source>
        <dbReference type="ARBA" id="ARBA00023180"/>
    </source>
</evidence>
<dbReference type="GO" id="GO:0004222">
    <property type="term" value="F:metalloendopeptidase activity"/>
    <property type="evidence" value="ECO:0007669"/>
    <property type="project" value="UniProtKB-UniRule"/>
</dbReference>
<gene>
    <name evidence="18" type="ORF">MNOR_LOCUS4839</name>
</gene>
<keyword evidence="8" id="KW-0865">Zymogen</keyword>
<dbReference type="GO" id="GO:0008061">
    <property type="term" value="F:chitin binding"/>
    <property type="evidence" value="ECO:0007669"/>
    <property type="project" value="InterPro"/>
</dbReference>
<dbReference type="PROSITE" id="PS51864">
    <property type="entry name" value="ASTACIN"/>
    <property type="match status" value="1"/>
</dbReference>
<feature type="chain" id="PRO_5043111873" description="Metalloendopeptidase" evidence="13">
    <location>
        <begin position="20"/>
        <end position="553"/>
    </location>
</feature>
<dbReference type="Gene3D" id="2.60.120.260">
    <property type="entry name" value="Galactose-binding domain-like"/>
    <property type="match status" value="1"/>
</dbReference>
<reference evidence="18 19" key="1">
    <citation type="submission" date="2024-05" db="EMBL/GenBank/DDBJ databases">
        <authorList>
            <person name="Wallberg A."/>
        </authorList>
    </citation>
    <scope>NUCLEOTIDE SEQUENCE [LARGE SCALE GENOMIC DNA]</scope>
</reference>
<dbReference type="PRINTS" id="PR00480">
    <property type="entry name" value="ASTACIN"/>
</dbReference>
<evidence type="ECO:0000256" key="13">
    <source>
        <dbReference type="RuleBase" id="RU361183"/>
    </source>
</evidence>
<dbReference type="EC" id="3.4.24.-" evidence="13"/>
<comment type="cofactor">
    <cofactor evidence="12 13">
        <name>Zn(2+)</name>
        <dbReference type="ChEBI" id="CHEBI:29105"/>
    </cofactor>
    <text evidence="12 13">Binds 1 zinc ion per subunit.</text>
</comment>
<dbReference type="SUPFAM" id="SSF57625">
    <property type="entry name" value="Invertebrate chitin-binding proteins"/>
    <property type="match status" value="1"/>
</dbReference>
<dbReference type="AlphaFoldDB" id="A0AAV2PUE9"/>
<feature type="domain" description="Chitin-binding type-2" evidence="15">
    <location>
        <begin position="488"/>
        <end position="544"/>
    </location>
</feature>
<dbReference type="CDD" id="cd04280">
    <property type="entry name" value="ZnMc_astacin_like"/>
    <property type="match status" value="1"/>
</dbReference>
<feature type="domain" description="Peptidase M12A" evidence="17">
    <location>
        <begin position="101"/>
        <end position="295"/>
    </location>
</feature>
<feature type="signal peptide" evidence="13">
    <location>
        <begin position="1"/>
        <end position="19"/>
    </location>
</feature>
<evidence type="ECO:0000313" key="18">
    <source>
        <dbReference type="EMBL" id="CAL4065511.1"/>
    </source>
</evidence>
<dbReference type="InterPro" id="IPR008979">
    <property type="entry name" value="Galactose-bd-like_sf"/>
</dbReference>
<dbReference type="PROSITE" id="PS50940">
    <property type="entry name" value="CHIT_BIND_II"/>
    <property type="match status" value="1"/>
</dbReference>
<keyword evidence="9 11" id="KW-1015">Disulfide bond</keyword>
<name>A0AAV2PUE9_MEGNR</name>
<keyword evidence="6 12" id="KW-0862">Zinc</keyword>
<accession>A0AAV2PUE9</accession>
<dbReference type="InterPro" id="IPR036508">
    <property type="entry name" value="Chitin-bd_dom_sf"/>
</dbReference>
<comment type="caution">
    <text evidence="11">Lacks conserved residue(s) required for the propagation of feature annotation.</text>
</comment>
<evidence type="ECO:0000259" key="17">
    <source>
        <dbReference type="PROSITE" id="PS51864"/>
    </source>
</evidence>
<dbReference type="InterPro" id="IPR001506">
    <property type="entry name" value="Peptidase_M12A"/>
</dbReference>
<keyword evidence="7 12" id="KW-0482">Metalloprotease</keyword>
<keyword evidence="2 12" id="KW-0645">Protease</keyword>
<evidence type="ECO:0000259" key="16">
    <source>
        <dbReference type="PROSITE" id="PS51670"/>
    </source>
</evidence>
<dbReference type="Pfam" id="PF01607">
    <property type="entry name" value="CBM_14"/>
    <property type="match status" value="1"/>
</dbReference>
<evidence type="ECO:0000256" key="5">
    <source>
        <dbReference type="ARBA" id="ARBA00022801"/>
    </source>
</evidence>
<evidence type="ECO:0000256" key="4">
    <source>
        <dbReference type="ARBA" id="ARBA00022729"/>
    </source>
</evidence>
<feature type="binding site" evidence="12">
    <location>
        <position position="195"/>
    </location>
    <ligand>
        <name>Zn(2+)</name>
        <dbReference type="ChEBI" id="CHEBI:29105"/>
        <note>catalytic</note>
    </ligand>
</feature>
<dbReference type="InterPro" id="IPR002557">
    <property type="entry name" value="Chitin-bd_dom"/>
</dbReference>
<dbReference type="SUPFAM" id="SSF55486">
    <property type="entry name" value="Metalloproteases ('zincins'), catalytic domain"/>
    <property type="match status" value="1"/>
</dbReference>
<dbReference type="Gene3D" id="2.170.140.10">
    <property type="entry name" value="Chitin binding domain"/>
    <property type="match status" value="1"/>
</dbReference>
<dbReference type="SMART" id="SM00235">
    <property type="entry name" value="ZnMc"/>
    <property type="match status" value="1"/>
</dbReference>
<comment type="function">
    <text evidence="1">Metalloprotease.</text>
</comment>
<feature type="binding site" evidence="12">
    <location>
        <position position="191"/>
    </location>
    <ligand>
        <name>Zn(2+)</name>
        <dbReference type="ChEBI" id="CHEBI:29105"/>
        <note>catalytic</note>
    </ligand>
</feature>
<sequence length="553" mass="61504">MITYKPWWFVLVLCRLATSQNLPALVLGGPLSDDPGIDVPGPPVTDAELEASLLDASLLEPPPEESPIATQTQHFQGDIILQTEDELYEILLNNETQAQNDAIANPDRKWPNAVIPYLISSSFSKRDRAVIVRAIAEFKKKTCIRLTPRTSQIDYVHIIRGQGCYSSIGRVRGGQTLSLGDNCVYFGTVVHELMHAAGFWHEQSRYDRDDYVTINWSNIIDDLEYNFEKKTRSVTKDLGLSYDFESVMHYSQYAFAINPQIPTIYPKQNGQKILGQRKGFSALDVKGLNLLYECGGEPIPKPSGCVDTNAFCSDWARKGECAKNSAYMHDYCKKSCNKCGTTTTTGPSQEFIPISNIVDHGGFRPGGAGPENLLQNEGYWNPNPKPWFVVFDLGKSHAVTSFQATNFGDTTHDMTAFKLESSEDLESWTQVKTVDNVKTGTSGAQIFKLSGTGRFWRFTVTATAEGFQPFLKRVAFFGFPMQCWSESNIPCSSSGVPEGKNFPHPEYCNKFIKCSGGKAIIKTCSRGKLFNHRNGFCSKTSNVCFCGVKTTRS</sequence>
<feature type="binding site" evidence="12">
    <location>
        <position position="201"/>
    </location>
    <ligand>
        <name>Zn(2+)</name>
        <dbReference type="ChEBI" id="CHEBI:29105"/>
        <note>catalytic</note>
    </ligand>
</feature>
<evidence type="ECO:0000256" key="2">
    <source>
        <dbReference type="ARBA" id="ARBA00022670"/>
    </source>
</evidence>
<comment type="caution">
    <text evidence="18">The sequence shown here is derived from an EMBL/GenBank/DDBJ whole genome shotgun (WGS) entry which is preliminary data.</text>
</comment>
<evidence type="ECO:0000256" key="9">
    <source>
        <dbReference type="ARBA" id="ARBA00023157"/>
    </source>
</evidence>
<keyword evidence="5 12" id="KW-0378">Hydrolase</keyword>
<feature type="disulfide bond" evidence="11">
    <location>
        <begin position="305"/>
        <end position="339"/>
    </location>
</feature>
<dbReference type="InterPro" id="IPR006026">
    <property type="entry name" value="Peptidase_Metallo"/>
</dbReference>
<feature type="domain" description="F5/8 type C" evidence="14">
    <location>
        <begin position="339"/>
        <end position="479"/>
    </location>
</feature>
<dbReference type="PROSITE" id="PS51670">
    <property type="entry name" value="SHKT"/>
    <property type="match status" value="1"/>
</dbReference>
<keyword evidence="3 12" id="KW-0479">Metal-binding</keyword>
<dbReference type="PANTHER" id="PTHR10127">
    <property type="entry name" value="DISCOIDIN, CUB, EGF, LAMININ , AND ZINC METALLOPROTEASE DOMAIN CONTAINING"/>
    <property type="match status" value="1"/>
</dbReference>
<dbReference type="Pfam" id="PF01400">
    <property type="entry name" value="Astacin"/>
    <property type="match status" value="1"/>
</dbReference>
<evidence type="ECO:0000256" key="1">
    <source>
        <dbReference type="ARBA" id="ARBA00002657"/>
    </source>
</evidence>
<dbReference type="Pfam" id="PF00754">
    <property type="entry name" value="F5_F8_type_C"/>
    <property type="match status" value="1"/>
</dbReference>
<dbReference type="EMBL" id="CAXKWB010001799">
    <property type="protein sequence ID" value="CAL4065511.1"/>
    <property type="molecule type" value="Genomic_DNA"/>
</dbReference>
<keyword evidence="19" id="KW-1185">Reference proteome</keyword>
<dbReference type="SUPFAM" id="SSF49785">
    <property type="entry name" value="Galactose-binding domain-like"/>
    <property type="match status" value="1"/>
</dbReference>
<evidence type="ECO:0000256" key="7">
    <source>
        <dbReference type="ARBA" id="ARBA00023049"/>
    </source>
</evidence>
<dbReference type="FunFam" id="3.40.390.10:FF:000015">
    <property type="entry name" value="Meprin A subunit"/>
    <property type="match status" value="1"/>
</dbReference>
<evidence type="ECO:0000256" key="6">
    <source>
        <dbReference type="ARBA" id="ARBA00022833"/>
    </source>
</evidence>
<proteinExistence type="predicted"/>
<evidence type="ECO:0000256" key="3">
    <source>
        <dbReference type="ARBA" id="ARBA00022723"/>
    </source>
</evidence>
<evidence type="ECO:0000256" key="12">
    <source>
        <dbReference type="PROSITE-ProRule" id="PRU01211"/>
    </source>
</evidence>
<evidence type="ECO:0000259" key="14">
    <source>
        <dbReference type="PROSITE" id="PS50022"/>
    </source>
</evidence>
<dbReference type="Pfam" id="PF01549">
    <property type="entry name" value="ShK"/>
    <property type="match status" value="1"/>
</dbReference>
<evidence type="ECO:0000256" key="8">
    <source>
        <dbReference type="ARBA" id="ARBA00023145"/>
    </source>
</evidence>
<dbReference type="PROSITE" id="PS50022">
    <property type="entry name" value="FA58C_3"/>
    <property type="match status" value="1"/>
</dbReference>
<keyword evidence="10" id="KW-0325">Glycoprotein</keyword>
<dbReference type="GO" id="GO:0008270">
    <property type="term" value="F:zinc ion binding"/>
    <property type="evidence" value="ECO:0007669"/>
    <property type="project" value="UniProtKB-UniRule"/>
</dbReference>
<organism evidence="18 19">
    <name type="scientific">Meganyctiphanes norvegica</name>
    <name type="common">Northern krill</name>
    <name type="synonym">Thysanopoda norvegica</name>
    <dbReference type="NCBI Taxonomy" id="48144"/>
    <lineage>
        <taxon>Eukaryota</taxon>
        <taxon>Metazoa</taxon>
        <taxon>Ecdysozoa</taxon>
        <taxon>Arthropoda</taxon>
        <taxon>Crustacea</taxon>
        <taxon>Multicrustacea</taxon>
        <taxon>Malacostraca</taxon>
        <taxon>Eumalacostraca</taxon>
        <taxon>Eucarida</taxon>
        <taxon>Euphausiacea</taxon>
        <taxon>Euphausiidae</taxon>
        <taxon>Meganyctiphanes</taxon>
    </lineage>
</organism>
<dbReference type="Proteomes" id="UP001497623">
    <property type="component" value="Unassembled WGS sequence"/>
</dbReference>
<dbReference type="GO" id="GO:0006508">
    <property type="term" value="P:proteolysis"/>
    <property type="evidence" value="ECO:0007669"/>
    <property type="project" value="UniProtKB-KW"/>
</dbReference>
<evidence type="ECO:0000259" key="15">
    <source>
        <dbReference type="PROSITE" id="PS50940"/>
    </source>
</evidence>
<dbReference type="Gene3D" id="3.40.390.10">
    <property type="entry name" value="Collagenase (Catalytic Domain)"/>
    <property type="match status" value="1"/>
</dbReference>
<dbReference type="PANTHER" id="PTHR10127:SF780">
    <property type="entry name" value="METALLOENDOPEPTIDASE"/>
    <property type="match status" value="1"/>
</dbReference>